<evidence type="ECO:0000313" key="4">
    <source>
        <dbReference type="EMBL" id="GLQ24207.1"/>
    </source>
</evidence>
<feature type="region of interest" description="Disordered" evidence="1">
    <location>
        <begin position="329"/>
        <end position="355"/>
    </location>
</feature>
<feature type="transmembrane region" description="Helical" evidence="2">
    <location>
        <begin position="298"/>
        <end position="318"/>
    </location>
</feature>
<dbReference type="EMBL" id="BSNK01000002">
    <property type="protein sequence ID" value="GLQ24207.1"/>
    <property type="molecule type" value="Genomic_DNA"/>
</dbReference>
<dbReference type="Pfam" id="PF01757">
    <property type="entry name" value="Acyl_transf_3"/>
    <property type="match status" value="1"/>
</dbReference>
<keyword evidence="5" id="KW-1185">Reference proteome</keyword>
<keyword evidence="2" id="KW-0472">Membrane</keyword>
<evidence type="ECO:0000256" key="2">
    <source>
        <dbReference type="SAM" id="Phobius"/>
    </source>
</evidence>
<gene>
    <name evidence="4" type="primary">nodX</name>
    <name evidence="4" type="ORF">GCM10007853_20810</name>
</gene>
<feature type="transmembrane region" description="Helical" evidence="2">
    <location>
        <begin position="20"/>
        <end position="39"/>
    </location>
</feature>
<feature type="domain" description="Acyltransferase 3" evidence="3">
    <location>
        <begin position="2"/>
        <end position="313"/>
    </location>
</feature>
<keyword evidence="2" id="KW-0812">Transmembrane</keyword>
<proteinExistence type="predicted"/>
<comment type="caution">
    <text evidence="4">The sequence shown here is derived from an EMBL/GenBank/DDBJ whole genome shotgun (WGS) entry which is preliminary data.</text>
</comment>
<dbReference type="PANTHER" id="PTHR23028:SF53">
    <property type="entry name" value="ACYL_TRANSF_3 DOMAIN-CONTAINING PROTEIN"/>
    <property type="match status" value="1"/>
</dbReference>
<keyword evidence="4" id="KW-0012">Acyltransferase</keyword>
<feature type="transmembrane region" description="Helical" evidence="2">
    <location>
        <begin position="234"/>
        <end position="252"/>
    </location>
</feature>
<name>A0ABQ5VAU6_9PROT</name>
<feature type="transmembrane region" description="Helical" evidence="2">
    <location>
        <begin position="272"/>
        <end position="292"/>
    </location>
</feature>
<reference evidence="4" key="2">
    <citation type="submission" date="2023-01" db="EMBL/GenBank/DDBJ databases">
        <title>Draft genome sequence of Algimonas ampicilliniresistens strain NBRC 108219.</title>
        <authorList>
            <person name="Sun Q."/>
            <person name="Mori K."/>
        </authorList>
    </citation>
    <scope>NUCLEOTIDE SEQUENCE</scope>
    <source>
        <strain evidence="4">NBRC 108219</strain>
    </source>
</reference>
<evidence type="ECO:0000256" key="1">
    <source>
        <dbReference type="SAM" id="MobiDB-lite"/>
    </source>
</evidence>
<feature type="transmembrane region" description="Helical" evidence="2">
    <location>
        <begin position="210"/>
        <end position="228"/>
    </location>
</feature>
<evidence type="ECO:0000259" key="3">
    <source>
        <dbReference type="Pfam" id="PF01757"/>
    </source>
</evidence>
<dbReference type="Proteomes" id="UP001161391">
    <property type="component" value="Unassembled WGS sequence"/>
</dbReference>
<feature type="transmembrane region" description="Helical" evidence="2">
    <location>
        <begin position="180"/>
        <end position="198"/>
    </location>
</feature>
<reference evidence="4" key="1">
    <citation type="journal article" date="2014" name="Int. J. Syst. Evol. Microbiol.">
        <title>Complete genome of a new Firmicutes species belonging to the dominant human colonic microbiota ('Ruminococcus bicirculans') reveals two chromosomes and a selective capacity to utilize plant glucans.</title>
        <authorList>
            <consortium name="NISC Comparative Sequencing Program"/>
            <person name="Wegmann U."/>
            <person name="Louis P."/>
            <person name="Goesmann A."/>
            <person name="Henrissat B."/>
            <person name="Duncan S.H."/>
            <person name="Flint H.J."/>
        </authorList>
    </citation>
    <scope>NUCLEOTIDE SEQUENCE</scope>
    <source>
        <strain evidence="4">NBRC 108219</strain>
    </source>
</reference>
<keyword evidence="4" id="KW-0808">Transferase</keyword>
<protein>
    <submittedName>
        <fullName evidence="4">Acyltransferase</fullName>
    </submittedName>
</protein>
<feature type="transmembrane region" description="Helical" evidence="2">
    <location>
        <begin position="59"/>
        <end position="78"/>
    </location>
</feature>
<feature type="transmembrane region" description="Helical" evidence="2">
    <location>
        <begin position="116"/>
        <end position="136"/>
    </location>
</feature>
<dbReference type="GO" id="GO:0016746">
    <property type="term" value="F:acyltransferase activity"/>
    <property type="evidence" value="ECO:0007669"/>
    <property type="project" value="UniProtKB-KW"/>
</dbReference>
<organism evidence="4 5">
    <name type="scientific">Algimonas ampicilliniresistens</name>
    <dbReference type="NCBI Taxonomy" id="1298735"/>
    <lineage>
        <taxon>Bacteria</taxon>
        <taxon>Pseudomonadati</taxon>
        <taxon>Pseudomonadota</taxon>
        <taxon>Alphaproteobacteria</taxon>
        <taxon>Maricaulales</taxon>
        <taxon>Robiginitomaculaceae</taxon>
        <taxon>Algimonas</taxon>
    </lineage>
</organism>
<keyword evidence="2" id="KW-1133">Transmembrane helix</keyword>
<feature type="transmembrane region" description="Helical" evidence="2">
    <location>
        <begin position="148"/>
        <end position="168"/>
    </location>
</feature>
<dbReference type="PANTHER" id="PTHR23028">
    <property type="entry name" value="ACETYLTRANSFERASE"/>
    <property type="match status" value="1"/>
</dbReference>
<evidence type="ECO:0000313" key="5">
    <source>
        <dbReference type="Proteomes" id="UP001161391"/>
    </source>
</evidence>
<accession>A0ABQ5VAU6</accession>
<dbReference type="InterPro" id="IPR002656">
    <property type="entry name" value="Acyl_transf_3_dom"/>
</dbReference>
<sequence>MIWGHAFVLLGLPASTSLYMSVHTLGVKIFFVVSGYLIAQSWSYDPNLFRFAARRCLRIFPALILCVIFTALVIGPAFTTMGHQEYFAHLQYGDYFWNIFLKPRYVLPLVFADNPYAHAVNGSLWTLPVEFVAYFVAPTLVIISRLRWIGLPLIVAFIAAWMGLDIWGRDVPIDIRNQHIVWGSEWLAAAQLMTYFWIGSAVAIYRLERFLRMDVAIVTFVLFAMIPFDRAGLSYWPGIILIPYLTLTFALIAPANNWFRAITDRGDYSYGLYLYAFPVQQGIIALFGATFLRENFLLFVFMSLIPTSLFAIISWHLVEKSALQLKPRRPKPVETVQDSDDIQESDLDRTQTVGA</sequence>
<dbReference type="InterPro" id="IPR050879">
    <property type="entry name" value="Acyltransferase_3"/>
</dbReference>